<feature type="binding site" evidence="5">
    <location>
        <position position="46"/>
    </location>
    <ligand>
        <name>ATP</name>
        <dbReference type="ChEBI" id="CHEBI:30616"/>
    </ligand>
</feature>
<evidence type="ECO:0000313" key="8">
    <source>
        <dbReference type="EMBL" id="EYF00455.1"/>
    </source>
</evidence>
<organism evidence="8 9">
    <name type="scientific">Chondromyces apiculatus DSM 436</name>
    <dbReference type="NCBI Taxonomy" id="1192034"/>
    <lineage>
        <taxon>Bacteria</taxon>
        <taxon>Pseudomonadati</taxon>
        <taxon>Myxococcota</taxon>
        <taxon>Polyangia</taxon>
        <taxon>Polyangiales</taxon>
        <taxon>Polyangiaceae</taxon>
        <taxon>Chondromyces</taxon>
    </lineage>
</organism>
<evidence type="ECO:0000256" key="2">
    <source>
        <dbReference type="ARBA" id="ARBA00022741"/>
    </source>
</evidence>
<evidence type="ECO:0000259" key="7">
    <source>
        <dbReference type="PROSITE" id="PS50011"/>
    </source>
</evidence>
<keyword evidence="4 5" id="KW-0067">ATP-binding</keyword>
<dbReference type="PROSITE" id="PS50011">
    <property type="entry name" value="PROTEIN_KINASE_DOM"/>
    <property type="match status" value="1"/>
</dbReference>
<dbReference type="InterPro" id="IPR017441">
    <property type="entry name" value="Protein_kinase_ATP_BS"/>
</dbReference>
<evidence type="ECO:0000256" key="5">
    <source>
        <dbReference type="PROSITE-ProRule" id="PRU10141"/>
    </source>
</evidence>
<dbReference type="InterPro" id="IPR011009">
    <property type="entry name" value="Kinase-like_dom_sf"/>
</dbReference>
<dbReference type="PANTHER" id="PTHR43289:SF6">
    <property type="entry name" value="SERINE_THREONINE-PROTEIN KINASE NEKL-3"/>
    <property type="match status" value="1"/>
</dbReference>
<evidence type="ECO:0000256" key="1">
    <source>
        <dbReference type="ARBA" id="ARBA00022679"/>
    </source>
</evidence>
<comment type="caution">
    <text evidence="8">The sequence shown here is derived from an EMBL/GenBank/DDBJ whole genome shotgun (WGS) entry which is preliminary data.</text>
</comment>
<gene>
    <name evidence="8" type="ORF">CAP_0824</name>
</gene>
<evidence type="ECO:0000256" key="6">
    <source>
        <dbReference type="SAM" id="Phobius"/>
    </source>
</evidence>
<dbReference type="PROSITE" id="PS00108">
    <property type="entry name" value="PROTEIN_KINASE_ST"/>
    <property type="match status" value="1"/>
</dbReference>
<dbReference type="Gene3D" id="3.30.200.20">
    <property type="entry name" value="Phosphorylase Kinase, domain 1"/>
    <property type="match status" value="1"/>
</dbReference>
<name>A0A017SV20_9BACT</name>
<dbReference type="GO" id="GO:0004674">
    <property type="term" value="F:protein serine/threonine kinase activity"/>
    <property type="evidence" value="ECO:0007669"/>
    <property type="project" value="TreeGrafter"/>
</dbReference>
<keyword evidence="1" id="KW-0808">Transferase</keyword>
<dbReference type="Proteomes" id="UP000019678">
    <property type="component" value="Unassembled WGS sequence"/>
</dbReference>
<dbReference type="InterPro" id="IPR008271">
    <property type="entry name" value="Ser/Thr_kinase_AS"/>
</dbReference>
<dbReference type="PROSITE" id="PS00107">
    <property type="entry name" value="PROTEIN_KINASE_ATP"/>
    <property type="match status" value="1"/>
</dbReference>
<keyword evidence="6" id="KW-0812">Transmembrane</keyword>
<dbReference type="PANTHER" id="PTHR43289">
    <property type="entry name" value="MITOGEN-ACTIVATED PROTEIN KINASE KINASE KINASE 20-RELATED"/>
    <property type="match status" value="1"/>
</dbReference>
<protein>
    <recommendedName>
        <fullName evidence="7">Protein kinase domain-containing protein</fullName>
    </recommendedName>
</protein>
<proteinExistence type="predicted"/>
<reference evidence="8 9" key="1">
    <citation type="submission" date="2013-05" db="EMBL/GenBank/DDBJ databases">
        <title>Genome assembly of Chondromyces apiculatus DSM 436.</title>
        <authorList>
            <person name="Sharma G."/>
            <person name="Khatri I."/>
            <person name="Kaur C."/>
            <person name="Mayilraj S."/>
            <person name="Subramanian S."/>
        </authorList>
    </citation>
    <scope>NUCLEOTIDE SEQUENCE [LARGE SCALE GENOMIC DNA]</scope>
    <source>
        <strain evidence="8 9">DSM 436</strain>
    </source>
</reference>
<feature type="transmembrane region" description="Helical" evidence="6">
    <location>
        <begin position="398"/>
        <end position="418"/>
    </location>
</feature>
<evidence type="ECO:0000256" key="4">
    <source>
        <dbReference type="ARBA" id="ARBA00022840"/>
    </source>
</evidence>
<sequence>MYAAAALVIGHILDGRYEMLRPIGGGGMGSVYEARHRGTGRRVAVKVLSGSFLRNESVLTRFQREAKAAGSIQSQYITEVLDTGVDPTTGQPYIVMEHLDGEDLGQALHRVKVLSPDTALRIAAQTTLGLSRAHEARVIHRDIKPGNLFLARRESGELTLKICDFGVAKIVADRLQDIEKSGLTQTGSVLGSPLYMSPEQARGNKDIDPRSDLWSLGIVLYQMLSGRRPHEDIDALGELIIAICSEPPRPLQDVAPWVPPEVAAVVHGALHFEPARRFQSAAEMLEAMRPLLQNGWSLDASMILPISEGERLVVAPRLDLTAAEAAMQGATPAISLDGQRSPFASGPDFRGSNANLEPTIAEAPLTDLIRTPGSPSALSAPAAVPGVERAPTGGRARAVLWLMLLLLAGLIVVLAVLLKSRG</sequence>
<keyword evidence="2 5" id="KW-0547">Nucleotide-binding</keyword>
<evidence type="ECO:0000256" key="3">
    <source>
        <dbReference type="ARBA" id="ARBA00022777"/>
    </source>
</evidence>
<keyword evidence="3" id="KW-0418">Kinase</keyword>
<dbReference type="eggNOG" id="COG0515">
    <property type="taxonomic scope" value="Bacteria"/>
</dbReference>
<keyword evidence="9" id="KW-1185">Reference proteome</keyword>
<dbReference type="CDD" id="cd14014">
    <property type="entry name" value="STKc_PknB_like"/>
    <property type="match status" value="1"/>
</dbReference>
<dbReference type="AlphaFoldDB" id="A0A017SV20"/>
<dbReference type="SUPFAM" id="SSF56112">
    <property type="entry name" value="Protein kinase-like (PK-like)"/>
    <property type="match status" value="1"/>
</dbReference>
<evidence type="ECO:0000313" key="9">
    <source>
        <dbReference type="Proteomes" id="UP000019678"/>
    </source>
</evidence>
<keyword evidence="6" id="KW-0472">Membrane</keyword>
<dbReference type="Gene3D" id="1.10.510.10">
    <property type="entry name" value="Transferase(Phosphotransferase) domain 1"/>
    <property type="match status" value="1"/>
</dbReference>
<dbReference type="EMBL" id="ASRX01000110">
    <property type="protein sequence ID" value="EYF00455.1"/>
    <property type="molecule type" value="Genomic_DNA"/>
</dbReference>
<dbReference type="STRING" id="1192034.CAP_0824"/>
<dbReference type="InterPro" id="IPR000719">
    <property type="entry name" value="Prot_kinase_dom"/>
</dbReference>
<feature type="domain" description="Protein kinase" evidence="7">
    <location>
        <begin position="17"/>
        <end position="292"/>
    </location>
</feature>
<accession>A0A017SV20</accession>
<keyword evidence="6" id="KW-1133">Transmembrane helix</keyword>
<dbReference type="SMART" id="SM00220">
    <property type="entry name" value="S_TKc"/>
    <property type="match status" value="1"/>
</dbReference>
<dbReference type="Pfam" id="PF00069">
    <property type="entry name" value="Pkinase"/>
    <property type="match status" value="1"/>
</dbReference>
<dbReference type="GO" id="GO:0005524">
    <property type="term" value="F:ATP binding"/>
    <property type="evidence" value="ECO:0007669"/>
    <property type="project" value="UniProtKB-UniRule"/>
</dbReference>